<dbReference type="PANTHER" id="PTHR12111:SF2">
    <property type="entry name" value="SPLICING FACTOR YJU2B-RELATED"/>
    <property type="match status" value="1"/>
</dbReference>
<dbReference type="AlphaFoldDB" id="A0A1A9A047"/>
<dbReference type="PANTHER" id="PTHR12111">
    <property type="entry name" value="SPLICING FACTOR YJU2"/>
    <property type="match status" value="1"/>
</dbReference>
<sequence>MLSLKASRADNFYYGSVDDELVKKKKEKEKKKLTKKDYSEIKFEIPYTIICLKCNVYIYKGERFKSERRTAGYYLSTCFYSFSIFCKKCTNKIVIETNPQNCSYDIIEGAKKKNEDYKNILTEGGKNNINTINFELNKKKRGDPFLLLEINALQKNRHLPLQPEGNPPVGRGNLRREKRSKGEQAGKAEEAANAKEPAEEKAGAEAEAEAGAETETETETETDEPDESDGASSLHDHLGQSDEDMNEVIRQNYRRNSILKSDFTCNSNLRKQFRDIKKDKIKTKEENKKKNIFIDIVNDPYEDLKIKNFLLVSEKYKKTMKEKTLKGTPVNADAFSGINEHKQVGEVGSRSRTHLSSREQTYVNVYTYTQVYACFIPMSIFYTNGQACYLSRSPICSPRIMFAHMRCKEYFAI</sequence>
<evidence type="ECO:0000313" key="4">
    <source>
        <dbReference type="Proteomes" id="UP000078555"/>
    </source>
</evidence>
<dbReference type="Proteomes" id="UP000078555">
    <property type="component" value="Unassembled WGS sequence"/>
</dbReference>
<keyword evidence="4" id="KW-1185">Reference proteome</keyword>
<dbReference type="EMBL" id="FLRD01000154">
    <property type="protein sequence ID" value="SBT49511.1"/>
    <property type="molecule type" value="Genomic_DNA"/>
</dbReference>
<evidence type="ECO:0008006" key="5">
    <source>
        <dbReference type="Google" id="ProtNLM"/>
    </source>
</evidence>
<feature type="region of interest" description="Disordered" evidence="2">
    <location>
        <begin position="158"/>
        <end position="242"/>
    </location>
</feature>
<evidence type="ECO:0000256" key="2">
    <source>
        <dbReference type="SAM" id="MobiDB-lite"/>
    </source>
</evidence>
<organism evidence="3 4">
    <name type="scientific">Plasmodium ovale wallikeri</name>
    <dbReference type="NCBI Taxonomy" id="864142"/>
    <lineage>
        <taxon>Eukaryota</taxon>
        <taxon>Sar</taxon>
        <taxon>Alveolata</taxon>
        <taxon>Apicomplexa</taxon>
        <taxon>Aconoidasida</taxon>
        <taxon>Haemosporida</taxon>
        <taxon>Plasmodiidae</taxon>
        <taxon>Plasmodium</taxon>
        <taxon>Plasmodium (Plasmodium)</taxon>
    </lineage>
</organism>
<evidence type="ECO:0000256" key="1">
    <source>
        <dbReference type="ARBA" id="ARBA00005595"/>
    </source>
</evidence>
<dbReference type="InterPro" id="IPR007590">
    <property type="entry name" value="Saf4/Yju2"/>
</dbReference>
<dbReference type="Pfam" id="PF04502">
    <property type="entry name" value="Saf4_Yju2"/>
    <property type="match status" value="1"/>
</dbReference>
<dbReference type="GO" id="GO:0005684">
    <property type="term" value="C:U2-type spliceosomal complex"/>
    <property type="evidence" value="ECO:0007669"/>
    <property type="project" value="TreeGrafter"/>
</dbReference>
<evidence type="ECO:0000313" key="3">
    <source>
        <dbReference type="EMBL" id="SBT49511.1"/>
    </source>
</evidence>
<dbReference type="GO" id="GO:0071014">
    <property type="term" value="C:post-mRNA release spliceosomal complex"/>
    <property type="evidence" value="ECO:0007669"/>
    <property type="project" value="TreeGrafter"/>
</dbReference>
<reference evidence="4" key="1">
    <citation type="submission" date="2016-05" db="EMBL/GenBank/DDBJ databases">
        <authorList>
            <person name="Naeem Raeece"/>
        </authorList>
    </citation>
    <scope>NUCLEOTIDE SEQUENCE [LARGE SCALE GENOMIC DNA]</scope>
</reference>
<feature type="compositionally biased region" description="Acidic residues" evidence="2">
    <location>
        <begin position="206"/>
        <end position="229"/>
    </location>
</feature>
<proteinExistence type="inferred from homology"/>
<protein>
    <recommendedName>
        <fullName evidence="5">CWC16 domain-containing protein</fullName>
    </recommendedName>
</protein>
<name>A0A1A9A047_PLAOA</name>
<gene>
    <name evidence="3" type="ORF">POVWA1_059670</name>
</gene>
<feature type="compositionally biased region" description="Basic and acidic residues" evidence="2">
    <location>
        <begin position="180"/>
        <end position="204"/>
    </location>
</feature>
<dbReference type="GO" id="GO:0000398">
    <property type="term" value="P:mRNA splicing, via spliceosome"/>
    <property type="evidence" value="ECO:0007669"/>
    <property type="project" value="InterPro"/>
</dbReference>
<comment type="similarity">
    <text evidence="1">Belongs to the CWC16 family.</text>
</comment>
<accession>A0A1A9A047</accession>